<keyword evidence="3" id="KW-1185">Reference proteome</keyword>
<evidence type="ECO:0000313" key="2">
    <source>
        <dbReference type="EMBL" id="TRY97355.1"/>
    </source>
</evidence>
<name>A0A553R5B1_9TELE</name>
<comment type="caution">
    <text evidence="2">The sequence shown here is derived from an EMBL/GenBank/DDBJ whole genome shotgun (WGS) entry which is preliminary data.</text>
</comment>
<dbReference type="Proteomes" id="UP000316079">
    <property type="component" value="Unassembled WGS sequence"/>
</dbReference>
<dbReference type="AlphaFoldDB" id="A0A553R5B1"/>
<evidence type="ECO:0000256" key="1">
    <source>
        <dbReference type="SAM" id="MobiDB-lite"/>
    </source>
</evidence>
<protein>
    <submittedName>
        <fullName evidence="2">Uncharacterized protein</fullName>
    </submittedName>
</protein>
<gene>
    <name evidence="2" type="ORF">DNTS_031696</name>
</gene>
<sequence>MGPEGEGASGSWSPSGKNSSKDSTVLLAQVAATVDNKEGSERHIRSNGKQEWNQAAGQVLSPEDPSLCFPDVFLSSLGLQKIRPIPEMVSHMARIDLFHSTHRFGIVMPSAPLALVLPLFV</sequence>
<feature type="compositionally biased region" description="Low complexity" evidence="1">
    <location>
        <begin position="9"/>
        <end position="22"/>
    </location>
</feature>
<evidence type="ECO:0000313" key="3">
    <source>
        <dbReference type="Proteomes" id="UP000316079"/>
    </source>
</evidence>
<accession>A0A553R5B1</accession>
<organism evidence="2 3">
    <name type="scientific">Danionella cerebrum</name>
    <dbReference type="NCBI Taxonomy" id="2873325"/>
    <lineage>
        <taxon>Eukaryota</taxon>
        <taxon>Metazoa</taxon>
        <taxon>Chordata</taxon>
        <taxon>Craniata</taxon>
        <taxon>Vertebrata</taxon>
        <taxon>Euteleostomi</taxon>
        <taxon>Actinopterygii</taxon>
        <taxon>Neopterygii</taxon>
        <taxon>Teleostei</taxon>
        <taxon>Ostariophysi</taxon>
        <taxon>Cypriniformes</taxon>
        <taxon>Danionidae</taxon>
        <taxon>Danioninae</taxon>
        <taxon>Danionella</taxon>
    </lineage>
</organism>
<feature type="region of interest" description="Disordered" evidence="1">
    <location>
        <begin position="1"/>
        <end position="22"/>
    </location>
</feature>
<reference evidence="2 3" key="1">
    <citation type="journal article" date="2019" name="Sci. Data">
        <title>Hybrid genome assembly and annotation of Danionella translucida.</title>
        <authorList>
            <person name="Kadobianskyi M."/>
            <person name="Schulze L."/>
            <person name="Schuelke M."/>
            <person name="Judkewitz B."/>
        </authorList>
    </citation>
    <scope>NUCLEOTIDE SEQUENCE [LARGE SCALE GENOMIC DNA]</scope>
    <source>
        <strain evidence="2 3">Bolton</strain>
    </source>
</reference>
<dbReference type="EMBL" id="SRMA01025233">
    <property type="protein sequence ID" value="TRY97355.1"/>
    <property type="molecule type" value="Genomic_DNA"/>
</dbReference>
<proteinExistence type="predicted"/>